<organism evidence="2">
    <name type="scientific">Arundo donax</name>
    <name type="common">Giant reed</name>
    <name type="synonym">Donax arundinaceus</name>
    <dbReference type="NCBI Taxonomy" id="35708"/>
    <lineage>
        <taxon>Eukaryota</taxon>
        <taxon>Viridiplantae</taxon>
        <taxon>Streptophyta</taxon>
        <taxon>Embryophyta</taxon>
        <taxon>Tracheophyta</taxon>
        <taxon>Spermatophyta</taxon>
        <taxon>Magnoliopsida</taxon>
        <taxon>Liliopsida</taxon>
        <taxon>Poales</taxon>
        <taxon>Poaceae</taxon>
        <taxon>PACMAD clade</taxon>
        <taxon>Arundinoideae</taxon>
        <taxon>Arundineae</taxon>
        <taxon>Arundo</taxon>
    </lineage>
</organism>
<sequence>MVSPFSRKMRVMSERRPARSPVRTSSSRPSAVRRSMAASRQWTSRCRSASERTGWPSTCRM</sequence>
<dbReference type="EMBL" id="GBRH01191457">
    <property type="protein sequence ID" value="JAE06439.1"/>
    <property type="molecule type" value="Transcribed_RNA"/>
</dbReference>
<dbReference type="AlphaFoldDB" id="A0A0A9F5E9"/>
<evidence type="ECO:0000313" key="2">
    <source>
        <dbReference type="EMBL" id="JAE06439.1"/>
    </source>
</evidence>
<protein>
    <submittedName>
        <fullName evidence="2">Uncharacterized protein</fullName>
    </submittedName>
</protein>
<reference evidence="2" key="2">
    <citation type="journal article" date="2015" name="Data Brief">
        <title>Shoot transcriptome of the giant reed, Arundo donax.</title>
        <authorList>
            <person name="Barrero R.A."/>
            <person name="Guerrero F.D."/>
            <person name="Moolhuijzen P."/>
            <person name="Goolsby J.A."/>
            <person name="Tidwell J."/>
            <person name="Bellgard S.E."/>
            <person name="Bellgard M.I."/>
        </authorList>
    </citation>
    <scope>NUCLEOTIDE SEQUENCE</scope>
    <source>
        <tissue evidence="2">Shoot tissue taken approximately 20 cm above the soil surface</tissue>
    </source>
</reference>
<evidence type="ECO:0000256" key="1">
    <source>
        <dbReference type="SAM" id="MobiDB-lite"/>
    </source>
</evidence>
<feature type="compositionally biased region" description="Low complexity" evidence="1">
    <location>
        <begin position="19"/>
        <end position="40"/>
    </location>
</feature>
<name>A0A0A9F5E9_ARUDO</name>
<accession>A0A0A9F5E9</accession>
<proteinExistence type="predicted"/>
<feature type="region of interest" description="Disordered" evidence="1">
    <location>
        <begin position="1"/>
        <end position="61"/>
    </location>
</feature>
<reference evidence="2" key="1">
    <citation type="submission" date="2014-09" db="EMBL/GenBank/DDBJ databases">
        <authorList>
            <person name="Magalhaes I.L.F."/>
            <person name="Oliveira U."/>
            <person name="Santos F.R."/>
            <person name="Vidigal T.H.D.A."/>
            <person name="Brescovit A.D."/>
            <person name="Santos A.J."/>
        </authorList>
    </citation>
    <scope>NUCLEOTIDE SEQUENCE</scope>
    <source>
        <tissue evidence="2">Shoot tissue taken approximately 20 cm above the soil surface</tissue>
    </source>
</reference>